<keyword evidence="5 6" id="KW-0482">Metalloprotease</keyword>
<dbReference type="GO" id="GO:0046872">
    <property type="term" value="F:metal ion binding"/>
    <property type="evidence" value="ECO:0007669"/>
    <property type="project" value="UniProtKB-KW"/>
</dbReference>
<dbReference type="OrthoDB" id="9810445at2"/>
<dbReference type="RefSeq" id="WP_014537857.1">
    <property type="nucleotide sequence ID" value="NC_017384.1"/>
</dbReference>
<keyword evidence="1 6" id="KW-0645">Protease</keyword>
<dbReference type="InterPro" id="IPR001915">
    <property type="entry name" value="Peptidase_M48"/>
</dbReference>
<keyword evidence="4 6" id="KW-0862">Zinc</keyword>
<dbReference type="AlphaFoldDB" id="F9Y9J8"/>
<evidence type="ECO:0000313" key="8">
    <source>
        <dbReference type="EMBL" id="AEM41336.1"/>
    </source>
</evidence>
<accession>F9Y9J8</accession>
<dbReference type="HOGENOM" id="CLU_1203901_0_0_5"/>
<evidence type="ECO:0000256" key="4">
    <source>
        <dbReference type="ARBA" id="ARBA00022833"/>
    </source>
</evidence>
<dbReference type="Gene3D" id="3.30.2010.10">
    <property type="entry name" value="Metalloproteases ('zincins'), catalytic domain"/>
    <property type="match status" value="1"/>
</dbReference>
<comment type="cofactor">
    <cofactor evidence="6">
        <name>Zn(2+)</name>
        <dbReference type="ChEBI" id="CHEBI:29105"/>
    </cofactor>
    <text evidence="6">Binds 1 zinc ion per subunit.</text>
</comment>
<reference evidence="8 9" key="1">
    <citation type="journal article" date="2011" name="J. Bacteriol.">
        <title>Complete genome sequence of the industrial strain Ketogulonicigenium vulgare WSH-001.</title>
        <authorList>
            <person name="Liu L."/>
            <person name="Li Y."/>
            <person name="Zhang J."/>
            <person name="Zhou Z."/>
            <person name="Liu J."/>
            <person name="Li X."/>
            <person name="Zhou J."/>
            <person name="Du G."/>
            <person name="Wang L."/>
            <person name="Chen J."/>
        </authorList>
    </citation>
    <scope>NUCLEOTIDE SEQUENCE [LARGE SCALE GENOMIC DNA]</scope>
    <source>
        <strain evidence="8 9">WSH-001</strain>
    </source>
</reference>
<dbReference type="KEGG" id="kvl:KVU_1498"/>
<evidence type="ECO:0000256" key="2">
    <source>
        <dbReference type="ARBA" id="ARBA00022723"/>
    </source>
</evidence>
<sequence>MLRLLPFVLLIAWPLVSYWLAVRRTRQMLDRQSTPLVEPRLNAMAKQLGSALDLPTVKVHILEIAAINGLAAPDGRIFITRGFLKAYAAGEITAEEIASVIAHELGHVALGHGKRRIFDFAGQNALRTALMVLFGRFLPGVGPWLAGLAASAFAARLSRSDEYEADAYATALLGRAGIGVQHQISMFKKLDGMTGNLGAQPAWLISHPRPDQRIAAIEANAAKWGLRVE</sequence>
<evidence type="ECO:0000256" key="3">
    <source>
        <dbReference type="ARBA" id="ARBA00022801"/>
    </source>
</evidence>
<evidence type="ECO:0000313" key="9">
    <source>
        <dbReference type="Proteomes" id="UP000000692"/>
    </source>
</evidence>
<dbReference type="EC" id="3.4.24.-" evidence="8"/>
<dbReference type="PATRIC" id="fig|759362.5.peg.1550"/>
<evidence type="ECO:0000256" key="6">
    <source>
        <dbReference type="RuleBase" id="RU003983"/>
    </source>
</evidence>
<dbReference type="PANTHER" id="PTHR22726:SF1">
    <property type="entry name" value="METALLOENDOPEPTIDASE OMA1, MITOCHONDRIAL"/>
    <property type="match status" value="1"/>
</dbReference>
<comment type="similarity">
    <text evidence="6">Belongs to the peptidase M48 family.</text>
</comment>
<name>F9Y9J8_KETVW</name>
<dbReference type="InterPro" id="IPR051156">
    <property type="entry name" value="Mito/Outer_Membr_Metalloprot"/>
</dbReference>
<feature type="domain" description="Peptidase M48" evidence="7">
    <location>
        <begin position="37"/>
        <end position="219"/>
    </location>
</feature>
<dbReference type="Pfam" id="PF01435">
    <property type="entry name" value="Peptidase_M48"/>
    <property type="match status" value="1"/>
</dbReference>
<dbReference type="eggNOG" id="COG0501">
    <property type="taxonomic scope" value="Bacteria"/>
</dbReference>
<gene>
    <name evidence="8" type="ordered locus">KVU_1498</name>
</gene>
<dbReference type="GO" id="GO:0051603">
    <property type="term" value="P:proteolysis involved in protein catabolic process"/>
    <property type="evidence" value="ECO:0007669"/>
    <property type="project" value="TreeGrafter"/>
</dbReference>
<evidence type="ECO:0000256" key="1">
    <source>
        <dbReference type="ARBA" id="ARBA00022670"/>
    </source>
</evidence>
<dbReference type="EMBL" id="CP002018">
    <property type="protein sequence ID" value="AEM41336.1"/>
    <property type="molecule type" value="Genomic_DNA"/>
</dbReference>
<dbReference type="Proteomes" id="UP000000692">
    <property type="component" value="Chromosome"/>
</dbReference>
<proteinExistence type="inferred from homology"/>
<keyword evidence="2" id="KW-0479">Metal-binding</keyword>
<evidence type="ECO:0000256" key="5">
    <source>
        <dbReference type="ARBA" id="ARBA00023049"/>
    </source>
</evidence>
<dbReference type="PANTHER" id="PTHR22726">
    <property type="entry name" value="METALLOENDOPEPTIDASE OMA1"/>
    <property type="match status" value="1"/>
</dbReference>
<organism evidence="8 9">
    <name type="scientific">Ketogulonicigenium vulgare (strain WSH-001)</name>
    <dbReference type="NCBI Taxonomy" id="759362"/>
    <lineage>
        <taxon>Bacteria</taxon>
        <taxon>Pseudomonadati</taxon>
        <taxon>Pseudomonadota</taxon>
        <taxon>Alphaproteobacteria</taxon>
        <taxon>Rhodobacterales</taxon>
        <taxon>Roseobacteraceae</taxon>
        <taxon>Ketogulonicigenium</taxon>
    </lineage>
</organism>
<keyword evidence="9" id="KW-1185">Reference proteome</keyword>
<evidence type="ECO:0000259" key="7">
    <source>
        <dbReference type="Pfam" id="PF01435"/>
    </source>
</evidence>
<dbReference type="GO" id="GO:0016020">
    <property type="term" value="C:membrane"/>
    <property type="evidence" value="ECO:0007669"/>
    <property type="project" value="TreeGrafter"/>
</dbReference>
<dbReference type="CDD" id="cd07332">
    <property type="entry name" value="M48C_Oma1_like"/>
    <property type="match status" value="1"/>
</dbReference>
<keyword evidence="3 6" id="KW-0378">Hydrolase</keyword>
<dbReference type="GO" id="GO:0004222">
    <property type="term" value="F:metalloendopeptidase activity"/>
    <property type="evidence" value="ECO:0007669"/>
    <property type="project" value="InterPro"/>
</dbReference>
<protein>
    <submittedName>
        <fullName evidence="8">Peptidase, M48 family, putative</fullName>
        <ecNumber evidence="8">3.4.24.-</ecNumber>
    </submittedName>
</protein>